<evidence type="ECO:0000313" key="2">
    <source>
        <dbReference type="EMBL" id="KAL0057333.1"/>
    </source>
</evidence>
<feature type="compositionally biased region" description="Basic and acidic residues" evidence="1">
    <location>
        <begin position="60"/>
        <end position="72"/>
    </location>
</feature>
<sequence length="522" mass="57845">MKSPYRRSTRKIANNREEGVKNELVPSITTLDSNEHETERGQDTTTTTPRSEVPGGPEVISHEFGDEEHHSDDELEDEEEERDPNDIVHKRVVTATPALKQQFLPLFNNSHYPDRKVFQWKETHRNKKCKRCATLGLPCTSNLGDRKLVCHECNRTYTKQCSRLNDFRKEFIMEKMGINEPVWEVLKEAFLEDKNQKTIQKRIEKARHVEEAEEQGTEEDELDSDLEDGPQGIATSAKRDSGTRNKRERTTVDDGGSISSSISNSPPAKKGKIMPKVVIDKGILKKIKSREHKNSKDASSKNVKRSKSSTKTNTNRAEQNTSDVASMVEPADFSDVVNGSKRPRGPSIEAKLAEAEHRKRRKVAENDTIRDLDIHGSSIGPPIATATASTKPAPTGATTGAKASSSQNAATTNTAISLSPFPVSLNIPLTPAQKVFPVHPNPDQNTTDVSVSGVHSPSRSCLPPPRPIPPELSLSVLKRALEDISSDLRYNRIDIPNAMAKFDEVADRIGRRADLCVVSGTM</sequence>
<keyword evidence="3" id="KW-1185">Reference proteome</keyword>
<feature type="compositionally biased region" description="Polar residues" evidence="1">
    <location>
        <begin position="309"/>
        <end position="324"/>
    </location>
</feature>
<evidence type="ECO:0000256" key="1">
    <source>
        <dbReference type="SAM" id="MobiDB-lite"/>
    </source>
</evidence>
<comment type="caution">
    <text evidence="2">The sequence shown here is derived from an EMBL/GenBank/DDBJ whole genome shotgun (WGS) entry which is preliminary data.</text>
</comment>
<feature type="compositionally biased region" description="Acidic residues" evidence="1">
    <location>
        <begin position="211"/>
        <end position="228"/>
    </location>
</feature>
<feature type="compositionally biased region" description="Basic and acidic residues" evidence="1">
    <location>
        <begin position="351"/>
        <end position="374"/>
    </location>
</feature>
<proteinExistence type="predicted"/>
<feature type="compositionally biased region" description="Basic residues" evidence="1">
    <location>
        <begin position="1"/>
        <end position="10"/>
    </location>
</feature>
<dbReference type="EMBL" id="JBBXMP010000584">
    <property type="protein sequence ID" value="KAL0057333.1"/>
    <property type="molecule type" value="Genomic_DNA"/>
</dbReference>
<gene>
    <name evidence="2" type="ORF">AAF712_016030</name>
</gene>
<feature type="compositionally biased region" description="Low complexity" evidence="1">
    <location>
        <begin position="384"/>
        <end position="406"/>
    </location>
</feature>
<name>A0ABR2Z9A2_9AGAR</name>
<feature type="region of interest" description="Disordered" evidence="1">
    <location>
        <begin position="207"/>
        <end position="407"/>
    </location>
</feature>
<protein>
    <recommendedName>
        <fullName evidence="4">GATA-type domain-containing protein</fullName>
    </recommendedName>
</protein>
<organism evidence="2 3">
    <name type="scientific">Marasmius tenuissimus</name>
    <dbReference type="NCBI Taxonomy" id="585030"/>
    <lineage>
        <taxon>Eukaryota</taxon>
        <taxon>Fungi</taxon>
        <taxon>Dikarya</taxon>
        <taxon>Basidiomycota</taxon>
        <taxon>Agaricomycotina</taxon>
        <taxon>Agaricomycetes</taxon>
        <taxon>Agaricomycetidae</taxon>
        <taxon>Agaricales</taxon>
        <taxon>Marasmiineae</taxon>
        <taxon>Marasmiaceae</taxon>
        <taxon>Marasmius</taxon>
    </lineage>
</organism>
<feature type="region of interest" description="Disordered" evidence="1">
    <location>
        <begin position="446"/>
        <end position="467"/>
    </location>
</feature>
<accession>A0ABR2Z9A2</accession>
<feature type="compositionally biased region" description="Acidic residues" evidence="1">
    <location>
        <begin position="73"/>
        <end position="83"/>
    </location>
</feature>
<reference evidence="2 3" key="1">
    <citation type="submission" date="2024-05" db="EMBL/GenBank/DDBJ databases">
        <title>A draft genome resource for the thread blight pathogen Marasmius tenuissimus strain MS-2.</title>
        <authorList>
            <person name="Yulfo-Soto G.E."/>
            <person name="Baruah I.K."/>
            <person name="Amoako-Attah I."/>
            <person name="Bukari Y."/>
            <person name="Meinhardt L.W."/>
            <person name="Bailey B.A."/>
            <person name="Cohen S.P."/>
        </authorList>
    </citation>
    <scope>NUCLEOTIDE SEQUENCE [LARGE SCALE GENOMIC DNA]</scope>
    <source>
        <strain evidence="2 3">MS-2</strain>
    </source>
</reference>
<dbReference type="Proteomes" id="UP001437256">
    <property type="component" value="Unassembled WGS sequence"/>
</dbReference>
<feature type="region of interest" description="Disordered" evidence="1">
    <location>
        <begin position="1"/>
        <end position="87"/>
    </location>
</feature>
<feature type="compositionally biased region" description="Polar residues" evidence="1">
    <location>
        <begin position="446"/>
        <end position="455"/>
    </location>
</feature>
<evidence type="ECO:0000313" key="3">
    <source>
        <dbReference type="Proteomes" id="UP001437256"/>
    </source>
</evidence>
<evidence type="ECO:0008006" key="4">
    <source>
        <dbReference type="Google" id="ProtNLM"/>
    </source>
</evidence>
<feature type="compositionally biased region" description="Basic and acidic residues" evidence="1">
    <location>
        <begin position="33"/>
        <end position="42"/>
    </location>
</feature>
<feature type="compositionally biased region" description="Basic and acidic residues" evidence="1">
    <location>
        <begin position="237"/>
        <end position="252"/>
    </location>
</feature>